<name>A0A0A1TWS9_ENTIV</name>
<dbReference type="VEuPathDB" id="AmoebaDB:EIN_409860"/>
<dbReference type="KEGG" id="eiv:EIN_409860"/>
<reference evidence="2 3" key="1">
    <citation type="submission" date="2012-10" db="EMBL/GenBank/DDBJ databases">
        <authorList>
            <person name="Zafar N."/>
            <person name="Inman J."/>
            <person name="Hall N."/>
            <person name="Lorenzi H."/>
            <person name="Caler E."/>
        </authorList>
    </citation>
    <scope>NUCLEOTIDE SEQUENCE [LARGE SCALE GENOMIC DNA]</scope>
    <source>
        <strain evidence="2 3">IP1</strain>
    </source>
</reference>
<dbReference type="RefSeq" id="XP_004185013.1">
    <property type="nucleotide sequence ID" value="XM_004184965.1"/>
</dbReference>
<dbReference type="SUPFAM" id="SSF69572">
    <property type="entry name" value="Activating enzymes of the ubiquitin-like proteins"/>
    <property type="match status" value="1"/>
</dbReference>
<dbReference type="Gene3D" id="3.40.50.720">
    <property type="entry name" value="NAD(P)-binding Rossmann-like Domain"/>
    <property type="match status" value="1"/>
</dbReference>
<dbReference type="Pfam" id="PF00899">
    <property type="entry name" value="ThiF"/>
    <property type="match status" value="1"/>
</dbReference>
<organism evidence="2 3">
    <name type="scientific">Entamoeba invadens IP1</name>
    <dbReference type="NCBI Taxonomy" id="370355"/>
    <lineage>
        <taxon>Eukaryota</taxon>
        <taxon>Amoebozoa</taxon>
        <taxon>Evosea</taxon>
        <taxon>Archamoebae</taxon>
        <taxon>Mastigamoebida</taxon>
        <taxon>Entamoebidae</taxon>
        <taxon>Entamoeba</taxon>
    </lineage>
</organism>
<dbReference type="InterPro" id="IPR000594">
    <property type="entry name" value="ThiF_NAD_FAD-bd"/>
</dbReference>
<dbReference type="GeneID" id="14884598"/>
<feature type="domain" description="THIF-type NAD/FAD binding fold" evidence="1">
    <location>
        <begin position="9"/>
        <end position="266"/>
    </location>
</feature>
<dbReference type="GO" id="GO:0019781">
    <property type="term" value="F:NEDD8 activating enzyme activity"/>
    <property type="evidence" value="ECO:0007669"/>
    <property type="project" value="TreeGrafter"/>
</dbReference>
<gene>
    <name evidence="2" type="ORF">EIN_409860</name>
</gene>
<dbReference type="PANTHER" id="PTHR10953:SF29">
    <property type="entry name" value="NEDD8-ACTIVATING ENZYME E1 REGULATORY SUBUNIT"/>
    <property type="match status" value="1"/>
</dbReference>
<dbReference type="AlphaFoldDB" id="A0A0A1TWS9"/>
<dbReference type="Proteomes" id="UP000014680">
    <property type="component" value="Unassembled WGS sequence"/>
</dbReference>
<dbReference type="OrthoDB" id="1708823at2759"/>
<dbReference type="GO" id="GO:0045116">
    <property type="term" value="P:protein neddylation"/>
    <property type="evidence" value="ECO:0007669"/>
    <property type="project" value="TreeGrafter"/>
</dbReference>
<evidence type="ECO:0000313" key="2">
    <source>
        <dbReference type="EMBL" id="ELP85667.1"/>
    </source>
</evidence>
<dbReference type="GO" id="GO:0005737">
    <property type="term" value="C:cytoplasm"/>
    <property type="evidence" value="ECO:0007669"/>
    <property type="project" value="TreeGrafter"/>
</dbReference>
<dbReference type="InterPro" id="IPR045886">
    <property type="entry name" value="ThiF/MoeB/HesA"/>
</dbReference>
<evidence type="ECO:0000313" key="3">
    <source>
        <dbReference type="Proteomes" id="UP000014680"/>
    </source>
</evidence>
<accession>A0A0A1TWS9</accession>
<dbReference type="PANTHER" id="PTHR10953">
    <property type="entry name" value="UBIQUITIN-ACTIVATING ENZYME E1"/>
    <property type="match status" value="1"/>
</dbReference>
<keyword evidence="3" id="KW-1185">Reference proteome</keyword>
<proteinExistence type="predicted"/>
<evidence type="ECO:0000259" key="1">
    <source>
        <dbReference type="Pfam" id="PF00899"/>
    </source>
</evidence>
<protein>
    <submittedName>
        <fullName evidence="2">Sumo-1 activating enzyme subunit, putative</fullName>
    </submittedName>
</protein>
<dbReference type="OMA" id="ISKIETC"/>
<dbReference type="InterPro" id="IPR035985">
    <property type="entry name" value="Ubiquitin-activating_enz"/>
</dbReference>
<sequence>MNKETAKLYDRSIRTWGVDAQNRILSAHLLIIGYDALMSEILKNVVISGVSKLTVCDTFKSQNVLTTQDDKNHLFSPVIGKDRVDSVNNVNSVNTELKVEIIDESGITEDLLSKVSMVVITSPEEKIISKIETCGNPILFCRSVGYTGVFYLKNVNGHTKNIKDCIVSQYPPLPAREVQRLYYDQFNKQTTYNQYLLFKNVLETSEECLKVYLGVGLDWAPVNSIVGSLAAQEVINVIGGRETYTSKECGAFLYDGVNNIGDVFPTEKAENKTITKVEHKCIDLD</sequence>
<dbReference type="EMBL" id="KB207048">
    <property type="protein sequence ID" value="ELP85667.1"/>
    <property type="molecule type" value="Genomic_DNA"/>
</dbReference>